<dbReference type="InterPro" id="IPR036188">
    <property type="entry name" value="FAD/NAD-bd_sf"/>
</dbReference>
<evidence type="ECO:0000313" key="3">
    <source>
        <dbReference type="Proteomes" id="UP000298138"/>
    </source>
</evidence>
<dbReference type="STRING" id="341454.A0A4S2MTM1"/>
<feature type="region of interest" description="Disordered" evidence="1">
    <location>
        <begin position="359"/>
        <end position="378"/>
    </location>
</feature>
<dbReference type="SUPFAM" id="SSF51905">
    <property type="entry name" value="FAD/NAD(P)-binding domain"/>
    <property type="match status" value="1"/>
</dbReference>
<dbReference type="EMBL" id="ML220128">
    <property type="protein sequence ID" value="TGZ79841.1"/>
    <property type="molecule type" value="Genomic_DNA"/>
</dbReference>
<dbReference type="OrthoDB" id="412005at2759"/>
<feature type="region of interest" description="Disordered" evidence="1">
    <location>
        <begin position="1"/>
        <end position="22"/>
    </location>
</feature>
<dbReference type="Proteomes" id="UP000298138">
    <property type="component" value="Unassembled WGS sequence"/>
</dbReference>
<reference evidence="2 3" key="1">
    <citation type="submission" date="2019-04" db="EMBL/GenBank/DDBJ databases">
        <title>Comparative genomics and transcriptomics to analyze fruiting body development in filamentous ascomycetes.</title>
        <authorList>
            <consortium name="DOE Joint Genome Institute"/>
            <person name="Lutkenhaus R."/>
            <person name="Traeger S."/>
            <person name="Breuer J."/>
            <person name="Kuo A."/>
            <person name="Lipzen A."/>
            <person name="Pangilinan J."/>
            <person name="Dilworth D."/>
            <person name="Sandor L."/>
            <person name="Poggeler S."/>
            <person name="Barry K."/>
            <person name="Grigoriev I.V."/>
            <person name="Nowrousian M."/>
        </authorList>
    </citation>
    <scope>NUCLEOTIDE SEQUENCE [LARGE SCALE GENOMIC DNA]</scope>
    <source>
        <strain evidence="2 3">CBS 389.68</strain>
    </source>
</reference>
<protein>
    <recommendedName>
        <fullName evidence="4">FAD/NAD(P)-binding domain-containing protein</fullName>
    </recommendedName>
</protein>
<evidence type="ECO:0008006" key="4">
    <source>
        <dbReference type="Google" id="ProtNLM"/>
    </source>
</evidence>
<feature type="region of interest" description="Disordered" evidence="1">
    <location>
        <begin position="513"/>
        <end position="532"/>
    </location>
</feature>
<feature type="compositionally biased region" description="Polar residues" evidence="1">
    <location>
        <begin position="517"/>
        <end position="532"/>
    </location>
</feature>
<name>A0A4S2MTM1_9PEZI</name>
<gene>
    <name evidence="2" type="ORF">EX30DRAFT_341939</name>
</gene>
<dbReference type="InterPro" id="IPR029731">
    <property type="entry name" value="OSGIN1/2"/>
</dbReference>
<proteinExistence type="predicted"/>
<evidence type="ECO:0000313" key="2">
    <source>
        <dbReference type="EMBL" id="TGZ79841.1"/>
    </source>
</evidence>
<dbReference type="Gene3D" id="3.50.50.60">
    <property type="entry name" value="FAD/NAD(P)-binding domain"/>
    <property type="match status" value="1"/>
</dbReference>
<accession>A0A4S2MTM1</accession>
<dbReference type="InParanoid" id="A0A4S2MTM1"/>
<sequence>MPHRRPSQYSSSEVSHQHPEISGVRTTNTVVVGNGPAALCLSYLLHGNIPFYDPVTHGPHPDPVLHKKLSKTLGKPLFYALDTPQQSERLTDHFPASNLSYSTQALPLNALLDTLQRPNADTELGEVKGRLRWEKWPQKSVEHMVLGSAPDAGGQWTEDPVSTNWDIGTLSYSEMFSLPGYTFPEHYRRLHKKLPPELVRPTRRDVSSYYAAYPRAVGIASAVYSNVYVKRISRNQGGFTVQVQRRKTGEIFVVLCRHLVLASGIFSYTIPPPPIFLPLLQRPKMQRSHTDGSSGGHNTVLVIGSGFTAADVILSTPPNKRIIHIYKWNPDRPSPLKGCHPQAYPEYAEIYRRMKLGTLGTSTQNPRSPHTEHPGSAPVMRDWETTYQGFPNAQVIAVSGDGKIKLLTIDEEVIEREITELKYCVGRRGSLGYLSTDLRKEVGALDVAWVSADTLRRRVETGVEVVPGVFVIGSLTGDSLVRYVAGACTYAAGKILKESEDRKALAAQHAGAAATATGKSPGSETPGSCVIS</sequence>
<dbReference type="PANTHER" id="PTHR15192:SF8">
    <property type="entry name" value="FAD_NAD(P)-BINDING DOMAIN-CONTAINING PROTEIN"/>
    <property type="match status" value="1"/>
</dbReference>
<feature type="compositionally biased region" description="Polar residues" evidence="1">
    <location>
        <begin position="359"/>
        <end position="368"/>
    </location>
</feature>
<dbReference type="AlphaFoldDB" id="A0A4S2MTM1"/>
<organism evidence="2 3">
    <name type="scientific">Ascodesmis nigricans</name>
    <dbReference type="NCBI Taxonomy" id="341454"/>
    <lineage>
        <taxon>Eukaryota</taxon>
        <taxon>Fungi</taxon>
        <taxon>Dikarya</taxon>
        <taxon>Ascomycota</taxon>
        <taxon>Pezizomycotina</taxon>
        <taxon>Pezizomycetes</taxon>
        <taxon>Pezizales</taxon>
        <taxon>Ascodesmidaceae</taxon>
        <taxon>Ascodesmis</taxon>
    </lineage>
</organism>
<dbReference type="PANTHER" id="PTHR15192">
    <property type="entry name" value="PROTEIN CBG05349"/>
    <property type="match status" value="1"/>
</dbReference>
<keyword evidence="3" id="KW-1185">Reference proteome</keyword>
<evidence type="ECO:0000256" key="1">
    <source>
        <dbReference type="SAM" id="MobiDB-lite"/>
    </source>
</evidence>